<dbReference type="GO" id="GO:0004519">
    <property type="term" value="F:endonuclease activity"/>
    <property type="evidence" value="ECO:0007669"/>
    <property type="project" value="UniProtKB-KW"/>
</dbReference>
<comment type="caution">
    <text evidence="3">The sequence shown here is derived from an EMBL/GenBank/DDBJ whole genome shotgun (WGS) entry which is preliminary data.</text>
</comment>
<geneLocation type="mitochondrion" evidence="3"/>
<dbReference type="Pfam" id="PF00961">
    <property type="entry name" value="LAGLIDADG_1"/>
    <property type="match status" value="2"/>
</dbReference>
<dbReference type="EMBL" id="CM008263">
    <property type="protein sequence ID" value="TQF64797.1"/>
    <property type="molecule type" value="Genomic_DNA"/>
</dbReference>
<dbReference type="InParanoid" id="A0A541AXL0"/>
<dbReference type="AlphaFoldDB" id="A0A541AXL0"/>
<name>A0A541AXL0_9AGAM</name>
<organism evidence="3 4">
    <name type="scientific">Pyrrhoderma noxium</name>
    <dbReference type="NCBI Taxonomy" id="2282107"/>
    <lineage>
        <taxon>Eukaryota</taxon>
        <taxon>Fungi</taxon>
        <taxon>Dikarya</taxon>
        <taxon>Basidiomycota</taxon>
        <taxon>Agaricomycotina</taxon>
        <taxon>Agaricomycetes</taxon>
        <taxon>Hymenochaetales</taxon>
        <taxon>Hymenochaetaceae</taxon>
        <taxon>Pyrrhoderma</taxon>
    </lineage>
</organism>
<evidence type="ECO:0000313" key="3">
    <source>
        <dbReference type="EMBL" id="TQF64797.1"/>
    </source>
</evidence>
<dbReference type="OrthoDB" id="3248841at2759"/>
<gene>
    <name evidence="3" type="ORF">PNOK_m000077</name>
</gene>
<dbReference type="SUPFAM" id="SSF55608">
    <property type="entry name" value="Homing endonucleases"/>
    <property type="match status" value="2"/>
</dbReference>
<accession>A0A541AXL0</accession>
<dbReference type="PANTHER" id="PTHR36181">
    <property type="entry name" value="INTRON-ENCODED ENDONUCLEASE AI3-RELATED"/>
    <property type="match status" value="1"/>
</dbReference>
<feature type="domain" description="Homing endonuclease LAGLIDADG" evidence="2">
    <location>
        <begin position="159"/>
        <end position="261"/>
    </location>
</feature>
<dbReference type="PANTHER" id="PTHR36181:SF6">
    <property type="entry name" value="INTRON-ENCODED LAGLIDADG ENDONUCLEASE FAMILY PROTEIN"/>
    <property type="match status" value="1"/>
</dbReference>
<keyword evidence="3" id="KW-0496">Mitochondrion</keyword>
<feature type="domain" description="Homing endonuclease LAGLIDADG" evidence="2">
    <location>
        <begin position="47"/>
        <end position="129"/>
    </location>
</feature>
<reference evidence="3 4" key="1">
    <citation type="journal article" date="2017" name="bioRxiv">
        <title>The Genomic Landscape Of Tree Rot In Phellinus noxius And Its Hymenochaetales Members.</title>
        <authorList>
            <person name="Chung C.-L."/>
            <person name="Lee J.T."/>
            <person name="Akiba M."/>
            <person name="Lee H.-H."/>
            <person name="Kuo T.-H."/>
            <person name="Liu D."/>
            <person name="Ke H.-M."/>
            <person name="Yokoi T."/>
            <person name="Roa M.B."/>
            <person name="Lu M.J."/>
            <person name="Chang Y.-Y."/>
            <person name="Ann P.-J."/>
            <person name="Tsai J.-N."/>
            <person name="Chen C.-Y."/>
            <person name="Tzean S.-S."/>
            <person name="Ota Y."/>
            <person name="Hattori T."/>
            <person name="Sahashi N."/>
            <person name="Liou R.-F."/>
            <person name="Kikuchi T."/>
            <person name="Tsai I.J."/>
        </authorList>
    </citation>
    <scope>NUCLEOTIDE SEQUENCE [LARGE SCALE GENOMIC DNA]</scope>
    <source>
        <strain evidence="3 4">FFPRI411160</strain>
    </source>
</reference>
<keyword evidence="3" id="KW-0540">Nuclease</keyword>
<evidence type="ECO:0000256" key="1">
    <source>
        <dbReference type="ARBA" id="ARBA00002670"/>
    </source>
</evidence>
<comment type="function">
    <text evidence="1">Mitochondrial DNA endonuclease involved in intron homing.</text>
</comment>
<protein>
    <submittedName>
        <fullName evidence="3">LAGLIDADG homing endonuclease</fullName>
    </submittedName>
</protein>
<evidence type="ECO:0000313" key="4">
    <source>
        <dbReference type="Proteomes" id="UP000217199"/>
    </source>
</evidence>
<dbReference type="EMBL" id="NBII01000013">
    <property type="protein sequence ID" value="TQF64797.1"/>
    <property type="molecule type" value="Genomic_DNA"/>
</dbReference>
<proteinExistence type="predicted"/>
<dbReference type="InterPro" id="IPR051289">
    <property type="entry name" value="LAGLIDADG_Endonuclease"/>
</dbReference>
<dbReference type="Proteomes" id="UP000217199">
    <property type="component" value="Mitochondrion MT"/>
</dbReference>
<sequence length="306" mass="35482">MFNISLIQKGEPKLLRLFPNYSSSSNSHKPQLSPMIKYTKQSLGSYLAGLIEGDGYITITNKDSVILGITFNLKDKPLAEKLLRILGGGFIVKRKTNSVELRFSHKQTLCQIIELINGKFRTPKIDQLYKLVDWMNKKHSMNITKLPLNDSPILKDSWLSGFIDAGGCFYIRNSLKQIICKFNLEQRMIYPKTNENYNTILNKICLAFGVKLNIRERISKKNSYYIIKLENQNAVKLLINYLDAYPLLSSKHLDFLNWKIVFNEIVNKNHMTVEGRKIVSLHKSQMNNSRTSFNWDHLNKIKCRLF</sequence>
<keyword evidence="3" id="KW-0255">Endonuclease</keyword>
<keyword evidence="4" id="KW-1185">Reference proteome</keyword>
<evidence type="ECO:0000259" key="2">
    <source>
        <dbReference type="Pfam" id="PF00961"/>
    </source>
</evidence>
<keyword evidence="3" id="KW-0378">Hydrolase</keyword>
<dbReference type="Gene3D" id="3.10.28.10">
    <property type="entry name" value="Homing endonucleases"/>
    <property type="match status" value="2"/>
</dbReference>
<dbReference type="InterPro" id="IPR027434">
    <property type="entry name" value="Homing_endonucl"/>
</dbReference>
<dbReference type="GO" id="GO:0005739">
    <property type="term" value="C:mitochondrion"/>
    <property type="evidence" value="ECO:0007669"/>
    <property type="project" value="UniProtKB-ARBA"/>
</dbReference>
<dbReference type="InterPro" id="IPR004860">
    <property type="entry name" value="LAGLIDADG_dom"/>
</dbReference>